<protein>
    <recommendedName>
        <fullName evidence="3">DUF3467 domain-containing protein</fullName>
    </recommendedName>
</protein>
<name>D7BEM5_ALLS1</name>
<sequence length="89" mass="9953">MNELRLDIDKETAYGRYTNLALFSHTKNEFVLDFAMIQPQGGAMVVSRLITSPQHAKALLRSLAENIQRYEESYGLIPEPIAEGPSSQA</sequence>
<organism evidence="1 2">
    <name type="scientific">Allomeiothermus silvanus (strain ATCC 700542 / DSM 9946 / NBRC 106475 / NCIMB 13440 / VI-R2)</name>
    <name type="common">Thermus silvanus</name>
    <dbReference type="NCBI Taxonomy" id="526227"/>
    <lineage>
        <taxon>Bacteria</taxon>
        <taxon>Thermotogati</taxon>
        <taxon>Deinococcota</taxon>
        <taxon>Deinococci</taxon>
        <taxon>Thermales</taxon>
        <taxon>Thermaceae</taxon>
        <taxon>Allomeiothermus</taxon>
    </lineage>
</organism>
<dbReference type="RefSeq" id="WP_013157837.1">
    <property type="nucleotide sequence ID" value="NC_014212.1"/>
</dbReference>
<dbReference type="InterPro" id="IPR021857">
    <property type="entry name" value="DUF3467"/>
</dbReference>
<reference evidence="1 2" key="1">
    <citation type="journal article" date="2010" name="Stand. Genomic Sci.">
        <title>Complete genome sequence of Meiothermus silvanus type strain (VI-R2).</title>
        <authorList>
            <person name="Sikorski J."/>
            <person name="Tindall B.J."/>
            <person name="Lowry S."/>
            <person name="Lucas S."/>
            <person name="Nolan M."/>
            <person name="Copeland A."/>
            <person name="Glavina Del Rio T."/>
            <person name="Tice H."/>
            <person name="Cheng J.F."/>
            <person name="Han C."/>
            <person name="Pitluck S."/>
            <person name="Liolios K."/>
            <person name="Ivanova N."/>
            <person name="Mavromatis K."/>
            <person name="Mikhailova N."/>
            <person name="Pati A."/>
            <person name="Goodwin L."/>
            <person name="Chen A."/>
            <person name="Palaniappan K."/>
            <person name="Land M."/>
            <person name="Hauser L."/>
            <person name="Chang Y.J."/>
            <person name="Jeffries C.D."/>
            <person name="Rohde M."/>
            <person name="Goker M."/>
            <person name="Woyke T."/>
            <person name="Bristow J."/>
            <person name="Eisen J.A."/>
            <person name="Markowitz V."/>
            <person name="Hugenholtz P."/>
            <person name="Kyrpides N.C."/>
            <person name="Klenk H.P."/>
            <person name="Lapidus A."/>
        </authorList>
    </citation>
    <scope>NUCLEOTIDE SEQUENCE [LARGE SCALE GENOMIC DNA]</scope>
    <source>
        <strain evidence="2">ATCC 700542 / DSM 9946 / VI-R2</strain>
    </source>
</reference>
<accession>D7BEM5</accession>
<evidence type="ECO:0000313" key="2">
    <source>
        <dbReference type="Proteomes" id="UP000001916"/>
    </source>
</evidence>
<evidence type="ECO:0000313" key="1">
    <source>
        <dbReference type="EMBL" id="ADH63268.1"/>
    </source>
</evidence>
<dbReference type="KEGG" id="msv:Mesil_1375"/>
<proteinExistence type="predicted"/>
<evidence type="ECO:0008006" key="3">
    <source>
        <dbReference type="Google" id="ProtNLM"/>
    </source>
</evidence>
<dbReference type="AlphaFoldDB" id="D7BEM5"/>
<dbReference type="HOGENOM" id="CLU_153689_1_0_0"/>
<dbReference type="STRING" id="526227.Mesil_1375"/>
<dbReference type="Proteomes" id="UP000001916">
    <property type="component" value="Chromosome"/>
</dbReference>
<keyword evidence="2" id="KW-1185">Reference proteome</keyword>
<dbReference type="OrthoDB" id="9813817at2"/>
<dbReference type="Pfam" id="PF11950">
    <property type="entry name" value="DUF3467"/>
    <property type="match status" value="1"/>
</dbReference>
<dbReference type="EMBL" id="CP002042">
    <property type="protein sequence ID" value="ADH63268.1"/>
    <property type="molecule type" value="Genomic_DNA"/>
</dbReference>
<dbReference type="eggNOG" id="ENOG5032ZFU">
    <property type="taxonomic scope" value="Bacteria"/>
</dbReference>
<gene>
    <name evidence="1" type="ordered locus">Mesil_1375</name>
</gene>